<evidence type="ECO:0000313" key="2">
    <source>
        <dbReference type="Proteomes" id="UP000573729"/>
    </source>
</evidence>
<gene>
    <name evidence="1" type="ORF">BKA24_002536</name>
</gene>
<sequence>MNGREQLLVAESEIGLAIIALGSLNPTDLDVHPIESEDDEARLEQHSTLKALWADRRRQIGGTKIADAEPHIRSAEQAAVRALNFLEDHALGEAAHEAVHRAAQLRRGLLGCPIEFRDDAYWTTCPFSLAHIRVGFSAGITGSFVCSVCEKPMEDCDHLPGTTYDHVKRGGDGSCNVCHESNCEHTDGETYAATATPVGVAFSAHEVSMVPRPMYPQARFGEIEVTDDLDFEARALAQAGRLHCDECLGPCEGLLDARTWASRVGLPIA</sequence>
<dbReference type="Proteomes" id="UP000573729">
    <property type="component" value="Unassembled WGS sequence"/>
</dbReference>
<dbReference type="AlphaFoldDB" id="A0A7W7BS38"/>
<proteinExistence type="predicted"/>
<keyword evidence="2" id="KW-1185">Reference proteome</keyword>
<organism evidence="1 2">
    <name type="scientific">Microbacterium marinum</name>
    <dbReference type="NCBI Taxonomy" id="421115"/>
    <lineage>
        <taxon>Bacteria</taxon>
        <taxon>Bacillati</taxon>
        <taxon>Actinomycetota</taxon>
        <taxon>Actinomycetes</taxon>
        <taxon>Micrococcales</taxon>
        <taxon>Microbacteriaceae</taxon>
        <taxon>Microbacterium</taxon>
    </lineage>
</organism>
<evidence type="ECO:0000313" key="1">
    <source>
        <dbReference type="EMBL" id="MBB4667827.1"/>
    </source>
</evidence>
<accession>A0A7W7BS38</accession>
<name>A0A7W7BS38_9MICO</name>
<comment type="caution">
    <text evidence="1">The sequence shown here is derived from an EMBL/GenBank/DDBJ whole genome shotgun (WGS) entry which is preliminary data.</text>
</comment>
<dbReference type="RefSeq" id="WP_184218819.1">
    <property type="nucleotide sequence ID" value="NZ_JACHMD010000001.1"/>
</dbReference>
<protein>
    <submittedName>
        <fullName evidence="1">Uncharacterized protein</fullName>
    </submittedName>
</protein>
<reference evidence="1 2" key="1">
    <citation type="submission" date="2020-08" db="EMBL/GenBank/DDBJ databases">
        <title>Sequencing the genomes of 1000 actinobacteria strains.</title>
        <authorList>
            <person name="Klenk H.-P."/>
        </authorList>
    </citation>
    <scope>NUCLEOTIDE SEQUENCE [LARGE SCALE GENOMIC DNA]</scope>
    <source>
        <strain evidence="1 2">DSM 24947</strain>
    </source>
</reference>
<dbReference type="EMBL" id="JACHMD010000001">
    <property type="protein sequence ID" value="MBB4667827.1"/>
    <property type="molecule type" value="Genomic_DNA"/>
</dbReference>